<evidence type="ECO:0000313" key="2">
    <source>
        <dbReference type="EMBL" id="OAY35844.1"/>
    </source>
</evidence>
<accession>A0A2C9UWA6</accession>
<evidence type="ECO:0008006" key="3">
    <source>
        <dbReference type="Google" id="ProtNLM"/>
    </source>
</evidence>
<organism evidence="2">
    <name type="scientific">Manihot esculenta</name>
    <name type="common">Cassava</name>
    <name type="synonym">Jatropha manihot</name>
    <dbReference type="NCBI Taxonomy" id="3983"/>
    <lineage>
        <taxon>Eukaryota</taxon>
        <taxon>Viridiplantae</taxon>
        <taxon>Streptophyta</taxon>
        <taxon>Embryophyta</taxon>
        <taxon>Tracheophyta</taxon>
        <taxon>Spermatophyta</taxon>
        <taxon>Magnoliopsida</taxon>
        <taxon>eudicotyledons</taxon>
        <taxon>Gunneridae</taxon>
        <taxon>Pentapetalae</taxon>
        <taxon>rosids</taxon>
        <taxon>fabids</taxon>
        <taxon>Malpighiales</taxon>
        <taxon>Euphorbiaceae</taxon>
        <taxon>Crotonoideae</taxon>
        <taxon>Manihoteae</taxon>
        <taxon>Manihot</taxon>
    </lineage>
</organism>
<proteinExistence type="predicted"/>
<name>A0A2C9UWA6_MANES</name>
<feature type="signal peptide" evidence="1">
    <location>
        <begin position="1"/>
        <end position="21"/>
    </location>
</feature>
<protein>
    <recommendedName>
        <fullName evidence="3">Secreted protein</fullName>
    </recommendedName>
</protein>
<evidence type="ECO:0000256" key="1">
    <source>
        <dbReference type="SAM" id="SignalP"/>
    </source>
</evidence>
<keyword evidence="1" id="KW-0732">Signal</keyword>
<dbReference type="AlphaFoldDB" id="A0A2C9UWA6"/>
<feature type="chain" id="PRO_5013288161" description="Secreted protein" evidence="1">
    <location>
        <begin position="22"/>
        <end position="96"/>
    </location>
</feature>
<dbReference type="EMBL" id="CM004398">
    <property type="protein sequence ID" value="OAY35844.1"/>
    <property type="molecule type" value="Genomic_DNA"/>
</dbReference>
<sequence length="96" mass="10934">MLIKHVQILLLAIFFFHNVSCFWSLSIGHKINGKAEVNFCNWNSLFQRNQNCYPNRKALLGPRTETPEASLSSPFPTLQSTETGDSAWLTGLLQFF</sequence>
<gene>
    <name evidence="2" type="ORF">MANES_12G135300</name>
</gene>
<reference evidence="2" key="1">
    <citation type="submission" date="2016-02" db="EMBL/GenBank/DDBJ databases">
        <title>WGS assembly of Manihot esculenta.</title>
        <authorList>
            <person name="Bredeson J.V."/>
            <person name="Prochnik S.E."/>
            <person name="Lyons J.B."/>
            <person name="Schmutz J."/>
            <person name="Grimwood J."/>
            <person name="Vrebalov J."/>
            <person name="Bart R.S."/>
            <person name="Amuge T."/>
            <person name="Ferguson M.E."/>
            <person name="Green R."/>
            <person name="Putnam N."/>
            <person name="Stites J."/>
            <person name="Rounsley S."/>
            <person name="Rokhsar D.S."/>
        </authorList>
    </citation>
    <scope>NUCLEOTIDE SEQUENCE [LARGE SCALE GENOMIC DNA]</scope>
    <source>
        <tissue evidence="2">Leaf</tissue>
    </source>
</reference>